<dbReference type="InterPro" id="IPR009348">
    <property type="entry name" value="NPR2-like"/>
</dbReference>
<dbReference type="GO" id="GO:1990130">
    <property type="term" value="C:GATOR1 complex"/>
    <property type="evidence" value="ECO:0007669"/>
    <property type="project" value="TreeGrafter"/>
</dbReference>
<dbReference type="GO" id="GO:1904262">
    <property type="term" value="P:negative regulation of TORC1 signaling"/>
    <property type="evidence" value="ECO:0007669"/>
    <property type="project" value="TreeGrafter"/>
</dbReference>
<organism evidence="2 3">
    <name type="scientific">Laodelphax striatellus</name>
    <name type="common">Small brown planthopper</name>
    <name type="synonym">Delphax striatella</name>
    <dbReference type="NCBI Taxonomy" id="195883"/>
    <lineage>
        <taxon>Eukaryota</taxon>
        <taxon>Metazoa</taxon>
        <taxon>Ecdysozoa</taxon>
        <taxon>Arthropoda</taxon>
        <taxon>Hexapoda</taxon>
        <taxon>Insecta</taxon>
        <taxon>Pterygota</taxon>
        <taxon>Neoptera</taxon>
        <taxon>Paraneoptera</taxon>
        <taxon>Hemiptera</taxon>
        <taxon>Auchenorrhyncha</taxon>
        <taxon>Fulgoroidea</taxon>
        <taxon>Delphacidae</taxon>
        <taxon>Criomorphinae</taxon>
        <taxon>Laodelphax</taxon>
    </lineage>
</organism>
<dbReference type="OrthoDB" id="338854at2759"/>
<sequence length="398" mass="45665">MDRNDTYFEGCGKEGPINCIFLAEFHPVAGPKITCQVPDDYISKDTFEAVSVYIIPKAQLQRCTLTITAFDLKILGYPIKIDNKKYKRNAFYFNLCFVFDAWSRTVHYEPLVKKLSEYLTGMEVETGFLSQQDEASNQQDPSNRLRLINMLNIVLQDLNKQRMCTLSEGSMTTHLKVVRVCHDPTPVLDHHVPIFVEPLDFFQTEQWDLTTQQVLPFIDGINHVAKIAVEADVEANLVKACLQNLEYYGVVRMIPIFQYSNVYVPTSKLHRLTINKRLQDDCLRIVARSGRQIPSIRDVFRLYSNMAHGTTVRDLCIRFDPVALRVDEKRLVQFGVLEGLIRRVHKYPVMLSDDGSSTSLQHFTGLSSLDEICCSTGISKKQIEDQVEKDPNVIFLWK</sequence>
<proteinExistence type="inferred from homology"/>
<dbReference type="InParanoid" id="A0A482XBK4"/>
<dbReference type="PANTHER" id="PTHR12991">
    <property type="entry name" value="NITROGEN PERMEASE REGULATOR 2/TUMOR SUPPRESSOR CANDIDATE 4"/>
    <property type="match status" value="1"/>
</dbReference>
<keyword evidence="3" id="KW-1185">Reference proteome</keyword>
<dbReference type="STRING" id="195883.A0A482XBK4"/>
<dbReference type="FunCoup" id="A0A482XBK4">
    <property type="interactions" value="699"/>
</dbReference>
<evidence type="ECO:0000313" key="2">
    <source>
        <dbReference type="EMBL" id="RZF42681.1"/>
    </source>
</evidence>
<dbReference type="SMR" id="A0A482XBK4"/>
<dbReference type="EMBL" id="QKKF02014716">
    <property type="protein sequence ID" value="RZF42681.1"/>
    <property type="molecule type" value="Genomic_DNA"/>
</dbReference>
<evidence type="ECO:0000313" key="3">
    <source>
        <dbReference type="Proteomes" id="UP000291343"/>
    </source>
</evidence>
<comment type="caution">
    <text evidence="2">The sequence shown here is derived from an EMBL/GenBank/DDBJ whole genome shotgun (WGS) entry which is preliminary data.</text>
</comment>
<name>A0A482XBK4_LAOST</name>
<dbReference type="Proteomes" id="UP000291343">
    <property type="component" value="Unassembled WGS sequence"/>
</dbReference>
<dbReference type="GO" id="GO:0010508">
    <property type="term" value="P:positive regulation of autophagy"/>
    <property type="evidence" value="ECO:0007669"/>
    <property type="project" value="TreeGrafter"/>
</dbReference>
<dbReference type="Pfam" id="PF06218">
    <property type="entry name" value="NPR2"/>
    <property type="match status" value="2"/>
</dbReference>
<reference evidence="2 3" key="1">
    <citation type="journal article" date="2017" name="Gigascience">
        <title>Genome sequence of the small brown planthopper, Laodelphax striatellus.</title>
        <authorList>
            <person name="Zhu J."/>
            <person name="Jiang F."/>
            <person name="Wang X."/>
            <person name="Yang P."/>
            <person name="Bao Y."/>
            <person name="Zhao W."/>
            <person name="Wang W."/>
            <person name="Lu H."/>
            <person name="Wang Q."/>
            <person name="Cui N."/>
            <person name="Li J."/>
            <person name="Chen X."/>
            <person name="Luo L."/>
            <person name="Yu J."/>
            <person name="Kang L."/>
            <person name="Cui F."/>
        </authorList>
    </citation>
    <scope>NUCLEOTIDE SEQUENCE [LARGE SCALE GENOMIC DNA]</scope>
    <source>
        <strain evidence="2">Lst14</strain>
    </source>
</reference>
<accession>A0A482XBK4</accession>
<dbReference type="AlphaFoldDB" id="A0A482XBK4"/>
<dbReference type="GO" id="GO:0005096">
    <property type="term" value="F:GTPase activator activity"/>
    <property type="evidence" value="ECO:0007669"/>
    <property type="project" value="TreeGrafter"/>
</dbReference>
<protein>
    <recommendedName>
        <fullName evidence="4">Nitrogen permease regulator 2-like protein</fullName>
    </recommendedName>
</protein>
<dbReference type="PANTHER" id="PTHR12991:SF10">
    <property type="entry name" value="GATOR COMPLEX PROTEIN NPRL2"/>
    <property type="match status" value="1"/>
</dbReference>
<comment type="similarity">
    <text evidence="1">Belongs to the NPR2 family.</text>
</comment>
<evidence type="ECO:0008006" key="4">
    <source>
        <dbReference type="Google" id="ProtNLM"/>
    </source>
</evidence>
<evidence type="ECO:0000256" key="1">
    <source>
        <dbReference type="ARBA" id="ARBA00008433"/>
    </source>
</evidence>
<gene>
    <name evidence="2" type="ORF">LSTR_LSTR001476</name>
</gene>
<dbReference type="GO" id="GO:0034198">
    <property type="term" value="P:cellular response to amino acid starvation"/>
    <property type="evidence" value="ECO:0007669"/>
    <property type="project" value="TreeGrafter"/>
</dbReference>
<dbReference type="GO" id="GO:0005774">
    <property type="term" value="C:vacuolar membrane"/>
    <property type="evidence" value="ECO:0007669"/>
    <property type="project" value="TreeGrafter"/>
</dbReference>